<keyword evidence="1" id="KW-1133">Transmembrane helix</keyword>
<feature type="transmembrane region" description="Helical" evidence="1">
    <location>
        <begin position="111"/>
        <end position="129"/>
    </location>
</feature>
<protein>
    <submittedName>
        <fullName evidence="3">Uncharacterized membrane protein</fullName>
    </submittedName>
</protein>
<feature type="transmembrane region" description="Helical" evidence="1">
    <location>
        <begin position="41"/>
        <end position="61"/>
    </location>
</feature>
<sequence length="155" mass="16896">MLTAPHIHAMVIHFPIALIFVGFLSEIIALFSKKHFFKNAAFYLLLLGSLSAIVAYISGSSAGDGMTDGILQTPMELHEEAATITLWLAIITALYRVAIYYFKYNKSWTKWAGIVLFAALVGSVARTGYLGGQLVFQHGAGIELALPDFGEQPSE</sequence>
<dbReference type="Pfam" id="PF09990">
    <property type="entry name" value="DUF2231"/>
    <property type="match status" value="1"/>
</dbReference>
<dbReference type="STRING" id="228959.SAMN05421797_101830"/>
<keyword evidence="1" id="KW-0812">Transmembrane</keyword>
<dbReference type="InterPro" id="IPR019251">
    <property type="entry name" value="DUF2231_TM"/>
</dbReference>
<gene>
    <name evidence="3" type="ORF">SAMN05421797_101830</name>
</gene>
<evidence type="ECO:0000256" key="1">
    <source>
        <dbReference type="SAM" id="Phobius"/>
    </source>
</evidence>
<keyword evidence="4" id="KW-1185">Reference proteome</keyword>
<organism evidence="3 4">
    <name type="scientific">Maribacter ulvicola</name>
    <dbReference type="NCBI Taxonomy" id="228959"/>
    <lineage>
        <taxon>Bacteria</taxon>
        <taxon>Pseudomonadati</taxon>
        <taxon>Bacteroidota</taxon>
        <taxon>Flavobacteriia</taxon>
        <taxon>Flavobacteriales</taxon>
        <taxon>Flavobacteriaceae</taxon>
        <taxon>Maribacter</taxon>
    </lineage>
</organism>
<feature type="domain" description="DUF2231" evidence="2">
    <location>
        <begin position="7"/>
        <end position="142"/>
    </location>
</feature>
<dbReference type="EMBL" id="FTMA01000001">
    <property type="protein sequence ID" value="SIQ14009.1"/>
    <property type="molecule type" value="Genomic_DNA"/>
</dbReference>
<dbReference type="OrthoDB" id="1260474at2"/>
<evidence type="ECO:0000313" key="3">
    <source>
        <dbReference type="EMBL" id="SIQ14009.1"/>
    </source>
</evidence>
<feature type="transmembrane region" description="Helical" evidence="1">
    <location>
        <begin position="81"/>
        <end position="99"/>
    </location>
</feature>
<accession>A0A1N6QBR9</accession>
<proteinExistence type="predicted"/>
<dbReference type="AlphaFoldDB" id="A0A1N6QBR9"/>
<name>A0A1N6QBR9_9FLAO</name>
<evidence type="ECO:0000259" key="2">
    <source>
        <dbReference type="Pfam" id="PF09990"/>
    </source>
</evidence>
<evidence type="ECO:0000313" key="4">
    <source>
        <dbReference type="Proteomes" id="UP000186953"/>
    </source>
</evidence>
<dbReference type="RefSeq" id="WP_076547035.1">
    <property type="nucleotide sequence ID" value="NZ_FTMA01000001.1"/>
</dbReference>
<feature type="transmembrane region" description="Helical" evidence="1">
    <location>
        <begin position="6"/>
        <end position="29"/>
    </location>
</feature>
<reference evidence="4" key="1">
    <citation type="submission" date="2017-01" db="EMBL/GenBank/DDBJ databases">
        <authorList>
            <person name="Varghese N."/>
            <person name="Submissions S."/>
        </authorList>
    </citation>
    <scope>NUCLEOTIDE SEQUENCE [LARGE SCALE GENOMIC DNA]</scope>
    <source>
        <strain evidence="4">DSM 15366</strain>
    </source>
</reference>
<dbReference type="Proteomes" id="UP000186953">
    <property type="component" value="Unassembled WGS sequence"/>
</dbReference>
<keyword evidence="1" id="KW-0472">Membrane</keyword>